<reference evidence="1" key="2">
    <citation type="submission" date="2017-12" db="EMBL/GenBank/DDBJ databases">
        <title>Coralsnake Venomics: Analyses of Venom Gland Transcriptomes and Proteomes of Six Brazilian Taxa.</title>
        <authorList>
            <person name="Aird S.D."/>
            <person name="Jorge da Silva N."/>
            <person name="Qiu L."/>
            <person name="Villar-Briones A."/>
            <person name="Aparecida-Saddi V."/>
            <person name="Campos-Telles M.P."/>
            <person name="Grau M."/>
            <person name="Mikheyev A.S."/>
        </authorList>
    </citation>
    <scope>NUCLEOTIDE SEQUENCE</scope>
    <source>
        <tissue evidence="1">Venom_gland</tissue>
    </source>
</reference>
<dbReference type="AlphaFoldDB" id="A0A2H6N8Z1"/>
<protein>
    <recommendedName>
        <fullName evidence="2">Endonuclease/exonuclease/phosphatase domain-containing protein</fullName>
    </recommendedName>
</protein>
<evidence type="ECO:0008006" key="2">
    <source>
        <dbReference type="Google" id="ProtNLM"/>
    </source>
</evidence>
<proteinExistence type="predicted"/>
<evidence type="ECO:0000313" key="1">
    <source>
        <dbReference type="EMBL" id="LAA27000.1"/>
    </source>
</evidence>
<accession>A0A2H6N8Z1</accession>
<reference evidence="1" key="1">
    <citation type="submission" date="2017-07" db="EMBL/GenBank/DDBJ databases">
        <authorList>
            <person name="Mikheyev A."/>
            <person name="Grau M."/>
        </authorList>
    </citation>
    <scope>NUCLEOTIDE SEQUENCE</scope>
    <source>
        <tissue evidence="1">Venom_gland</tissue>
    </source>
</reference>
<name>A0A2H6N8Z1_9SAUR</name>
<organism evidence="1">
    <name type="scientific">Micrurus carvalhoi</name>
    <dbReference type="NCBI Taxonomy" id="3147026"/>
    <lineage>
        <taxon>Eukaryota</taxon>
        <taxon>Metazoa</taxon>
        <taxon>Chordata</taxon>
        <taxon>Craniata</taxon>
        <taxon>Vertebrata</taxon>
        <taxon>Euteleostomi</taxon>
        <taxon>Lepidosauria</taxon>
        <taxon>Squamata</taxon>
        <taxon>Bifurcata</taxon>
        <taxon>Unidentata</taxon>
        <taxon>Episquamata</taxon>
        <taxon>Toxicofera</taxon>
        <taxon>Serpentes</taxon>
        <taxon>Colubroidea</taxon>
        <taxon>Elapidae</taxon>
        <taxon>Elapinae</taxon>
        <taxon>Micrurus</taxon>
    </lineage>
</organism>
<dbReference type="SUPFAM" id="SSF56219">
    <property type="entry name" value="DNase I-like"/>
    <property type="match status" value="1"/>
</dbReference>
<sequence length="141" mass="16822">MVEELELVDVWRRLKPGRTQFTFYSNPHKSWSRIDMASVNGDLLREVQNIKILTNIWADHNPLQIIWKDRRYKKSRWTLNSQLLKEQGYTQKIKEELIGFFNCDKKQDTSLQNFWDTMKAYLRGISIAYTANKKNGKNKIP</sequence>
<dbReference type="EMBL" id="IACI01068389">
    <property type="protein sequence ID" value="LAA27000.1"/>
    <property type="molecule type" value="Transcribed_RNA"/>
</dbReference>
<dbReference type="Gene3D" id="3.60.10.10">
    <property type="entry name" value="Endonuclease/exonuclease/phosphatase"/>
    <property type="match status" value="1"/>
</dbReference>
<dbReference type="InterPro" id="IPR036691">
    <property type="entry name" value="Endo/exonu/phosph_ase_sf"/>
</dbReference>